<comment type="caution">
    <text evidence="1">The sequence shown here is derived from an EMBL/GenBank/DDBJ whole genome shotgun (WGS) entry which is preliminary data.</text>
</comment>
<proteinExistence type="predicted"/>
<name>A0ACB9RZP6_9MYRT</name>
<gene>
    <name evidence="1" type="ORF">MLD38_002716</name>
</gene>
<evidence type="ECO:0000313" key="1">
    <source>
        <dbReference type="EMBL" id="KAI4384585.1"/>
    </source>
</evidence>
<dbReference type="Proteomes" id="UP001057402">
    <property type="component" value="Chromosome 2"/>
</dbReference>
<evidence type="ECO:0000313" key="2">
    <source>
        <dbReference type="Proteomes" id="UP001057402"/>
    </source>
</evidence>
<protein>
    <submittedName>
        <fullName evidence="1">Uncharacterized protein</fullName>
    </submittedName>
</protein>
<reference evidence="2" key="1">
    <citation type="journal article" date="2023" name="Front. Plant Sci.">
        <title>Chromosomal-level genome assembly of Melastoma candidum provides insights into trichome evolution.</title>
        <authorList>
            <person name="Zhong Y."/>
            <person name="Wu W."/>
            <person name="Sun C."/>
            <person name="Zou P."/>
            <person name="Liu Y."/>
            <person name="Dai S."/>
            <person name="Zhou R."/>
        </authorList>
    </citation>
    <scope>NUCLEOTIDE SEQUENCE [LARGE SCALE GENOMIC DNA]</scope>
</reference>
<accession>A0ACB9RZP6</accession>
<keyword evidence="2" id="KW-1185">Reference proteome</keyword>
<organism evidence="1 2">
    <name type="scientific">Melastoma candidum</name>
    <dbReference type="NCBI Taxonomy" id="119954"/>
    <lineage>
        <taxon>Eukaryota</taxon>
        <taxon>Viridiplantae</taxon>
        <taxon>Streptophyta</taxon>
        <taxon>Embryophyta</taxon>
        <taxon>Tracheophyta</taxon>
        <taxon>Spermatophyta</taxon>
        <taxon>Magnoliopsida</taxon>
        <taxon>eudicotyledons</taxon>
        <taxon>Gunneridae</taxon>
        <taxon>Pentapetalae</taxon>
        <taxon>rosids</taxon>
        <taxon>malvids</taxon>
        <taxon>Myrtales</taxon>
        <taxon>Melastomataceae</taxon>
        <taxon>Melastomatoideae</taxon>
        <taxon>Melastomateae</taxon>
        <taxon>Melastoma</taxon>
    </lineage>
</organism>
<dbReference type="EMBL" id="CM042881">
    <property type="protein sequence ID" value="KAI4384585.1"/>
    <property type="molecule type" value="Genomic_DNA"/>
</dbReference>
<sequence length="527" mass="60737">MERTDSESKWLSEDTRGLDQLLKKVLEVIEADGSSVLSKANSYKPELIACLKELYNSPPKNHYEETTVKQAHLLQELGSELEDKQFTPALKSYSREDNASPVSTDTSISFGGDGFSKDGTDSSSRSFDPETDPFDQSIGNPLSINGLGQHGMHDEFAAETPDLEAGFDVTMNMNKYGTYKELADRARNYEEELMLVGQKLQFSRGENSRLKSELEKHETRARDLQLQLEAVNIQMQNHISDSRQKNAMLTKELEQTKAELDKSNEDKVEITLKYNVERRQVFELEKRVLGHESDISELHLMVSDLRAEISDVQEKYHLEKDQLLSDITSHLDRQKVLVATITEGECKVKLLQENLSRCESEKADLDELIDSSKRDKMWITEEFHIAISEKDRQVEELNKDFDKLKLKYDMLMAEKDELNAQIQNLSAQLSSRDDRIRQVEEDLCCCAEEREELTTASLRRQKIMDELRFRVAELEREVGQQKTAILDGAEKKREAIRQLCFSLDHYRTEYQELRQAFCSRRQNLVVA</sequence>